<evidence type="ECO:0000259" key="1">
    <source>
        <dbReference type="PROSITE" id="PS50404"/>
    </source>
</evidence>
<dbReference type="PROSITE" id="PS50404">
    <property type="entry name" value="GST_NTER"/>
    <property type="match status" value="1"/>
</dbReference>
<dbReference type="InterPro" id="IPR054416">
    <property type="entry name" value="GST_UstS-like_C"/>
</dbReference>
<gene>
    <name evidence="2" type="ORF">K493DRAFT_328097</name>
</gene>
<dbReference type="Gene3D" id="1.20.1050.10">
    <property type="match status" value="1"/>
</dbReference>
<organism evidence="2 3">
    <name type="scientific">Basidiobolus meristosporus CBS 931.73</name>
    <dbReference type="NCBI Taxonomy" id="1314790"/>
    <lineage>
        <taxon>Eukaryota</taxon>
        <taxon>Fungi</taxon>
        <taxon>Fungi incertae sedis</taxon>
        <taxon>Zoopagomycota</taxon>
        <taxon>Entomophthoromycotina</taxon>
        <taxon>Basidiobolomycetes</taxon>
        <taxon>Basidiobolales</taxon>
        <taxon>Basidiobolaceae</taxon>
        <taxon>Basidiobolus</taxon>
    </lineage>
</organism>
<accession>A0A1Y1Z5Z1</accession>
<evidence type="ECO:0000313" key="2">
    <source>
        <dbReference type="EMBL" id="ORY05671.1"/>
    </source>
</evidence>
<keyword evidence="3" id="KW-1185">Reference proteome</keyword>
<dbReference type="CDD" id="cd00299">
    <property type="entry name" value="GST_C_family"/>
    <property type="match status" value="1"/>
</dbReference>
<dbReference type="SUPFAM" id="SSF47616">
    <property type="entry name" value="GST C-terminal domain-like"/>
    <property type="match status" value="1"/>
</dbReference>
<dbReference type="Pfam" id="PF22041">
    <property type="entry name" value="GST_C_7"/>
    <property type="match status" value="1"/>
</dbReference>
<dbReference type="SUPFAM" id="SSF52833">
    <property type="entry name" value="Thioredoxin-like"/>
    <property type="match status" value="1"/>
</dbReference>
<reference evidence="2 3" key="1">
    <citation type="submission" date="2016-07" db="EMBL/GenBank/DDBJ databases">
        <title>Pervasive Adenine N6-methylation of Active Genes in Fungi.</title>
        <authorList>
            <consortium name="DOE Joint Genome Institute"/>
            <person name="Mondo S.J."/>
            <person name="Dannebaum R.O."/>
            <person name="Kuo R.C."/>
            <person name="Labutti K."/>
            <person name="Haridas S."/>
            <person name="Kuo A."/>
            <person name="Salamov A."/>
            <person name="Ahrendt S.R."/>
            <person name="Lipzen A."/>
            <person name="Sullivan W."/>
            <person name="Andreopoulos W.B."/>
            <person name="Clum A."/>
            <person name="Lindquist E."/>
            <person name="Daum C."/>
            <person name="Ramamoorthy G.K."/>
            <person name="Gryganskyi A."/>
            <person name="Culley D."/>
            <person name="Magnuson J.K."/>
            <person name="James T.Y."/>
            <person name="O'Malley M.A."/>
            <person name="Stajich J.E."/>
            <person name="Spatafora J.W."/>
            <person name="Visel A."/>
            <person name="Grigoriev I.V."/>
        </authorList>
    </citation>
    <scope>NUCLEOTIDE SEQUENCE [LARGE SCALE GENOMIC DNA]</scope>
    <source>
        <strain evidence="2 3">CBS 931.73</strain>
    </source>
</reference>
<dbReference type="AlphaFoldDB" id="A0A1Y1Z5Z1"/>
<dbReference type="EMBL" id="MCFE01000023">
    <property type="protein sequence ID" value="ORY05671.1"/>
    <property type="molecule type" value="Genomic_DNA"/>
</dbReference>
<dbReference type="Proteomes" id="UP000193498">
    <property type="component" value="Unassembled WGS sequence"/>
</dbReference>
<sequence length="279" mass="31477">MANSSTPSDSLVFYDIAMRPPVTKTCCSPNPWKSRYALNFKKVPYSTTWVQLPDITKVRREFGLPASRKLADGSDFYTLPMLSDPAHTAKLGDSFDIAIHLQKTYPDSGSGDLLPLQKLDYRYPHDLTMLVPLSERNDIEFADYSVFNMHVDAAFTIHTQLMAHGMPFDPTIEHLAKAEFLRRANVASWDDLAVRGEEREKLKKSFRDTLAPLADLFKREPSGPFLLGTQASYADFIVGGWLKMMQGTLPEAEWEEAKAWHDGTFGKLHDALQAFAEVK</sequence>
<dbReference type="OrthoDB" id="4951845at2759"/>
<dbReference type="STRING" id="1314790.A0A1Y1Z5Z1"/>
<dbReference type="InterPro" id="IPR036282">
    <property type="entry name" value="Glutathione-S-Trfase_C_sf"/>
</dbReference>
<protein>
    <recommendedName>
        <fullName evidence="1">GST N-terminal domain-containing protein</fullName>
    </recommendedName>
</protein>
<comment type="caution">
    <text evidence="2">The sequence shown here is derived from an EMBL/GenBank/DDBJ whole genome shotgun (WGS) entry which is preliminary data.</text>
</comment>
<dbReference type="InterPro" id="IPR036249">
    <property type="entry name" value="Thioredoxin-like_sf"/>
</dbReference>
<evidence type="ECO:0000313" key="3">
    <source>
        <dbReference type="Proteomes" id="UP000193498"/>
    </source>
</evidence>
<dbReference type="Pfam" id="PF13409">
    <property type="entry name" value="GST_N_2"/>
    <property type="match status" value="1"/>
</dbReference>
<feature type="domain" description="GST N-terminal" evidence="1">
    <location>
        <begin position="18"/>
        <end position="109"/>
    </location>
</feature>
<proteinExistence type="predicted"/>
<dbReference type="InterPro" id="IPR004045">
    <property type="entry name" value="Glutathione_S-Trfase_N"/>
</dbReference>
<name>A0A1Y1Z5Z1_9FUNG</name>
<dbReference type="Gene3D" id="3.40.30.10">
    <property type="entry name" value="Glutaredoxin"/>
    <property type="match status" value="1"/>
</dbReference>
<feature type="non-terminal residue" evidence="2">
    <location>
        <position position="1"/>
    </location>
</feature>
<dbReference type="InParanoid" id="A0A1Y1Z5Z1"/>